<evidence type="ECO:0000256" key="1">
    <source>
        <dbReference type="SAM" id="MobiDB-lite"/>
    </source>
</evidence>
<dbReference type="AlphaFoldDB" id="A0A2I0VH59"/>
<dbReference type="EMBL" id="KZ504268">
    <property type="protein sequence ID" value="PKU62741.1"/>
    <property type="molecule type" value="Genomic_DNA"/>
</dbReference>
<reference evidence="3 4" key="2">
    <citation type="journal article" date="2017" name="Nature">
        <title>The Apostasia genome and the evolution of orchids.</title>
        <authorList>
            <person name="Zhang G.Q."/>
            <person name="Liu K.W."/>
            <person name="Li Z."/>
            <person name="Lohaus R."/>
            <person name="Hsiao Y.Y."/>
            <person name="Niu S.C."/>
            <person name="Wang J.Y."/>
            <person name="Lin Y.C."/>
            <person name="Xu Q."/>
            <person name="Chen L.J."/>
            <person name="Yoshida K."/>
            <person name="Fujiwara S."/>
            <person name="Wang Z.W."/>
            <person name="Zhang Y.Q."/>
            <person name="Mitsuda N."/>
            <person name="Wang M."/>
            <person name="Liu G.H."/>
            <person name="Pecoraro L."/>
            <person name="Huang H.X."/>
            <person name="Xiao X.J."/>
            <person name="Lin M."/>
            <person name="Wu X.Y."/>
            <person name="Wu W.L."/>
            <person name="Chen Y.Y."/>
            <person name="Chang S.B."/>
            <person name="Sakamoto S."/>
            <person name="Ohme-Takagi M."/>
            <person name="Yagi M."/>
            <person name="Zeng S.J."/>
            <person name="Shen C.Y."/>
            <person name="Yeh C.M."/>
            <person name="Luo Y.B."/>
            <person name="Tsai W.C."/>
            <person name="Van de Peer Y."/>
            <person name="Liu Z.J."/>
        </authorList>
    </citation>
    <scope>NUCLEOTIDE SEQUENCE [LARGE SCALE GENOMIC DNA]</scope>
    <source>
        <tissue evidence="3">The whole plant</tissue>
    </source>
</reference>
<evidence type="ECO:0000256" key="2">
    <source>
        <dbReference type="SAM" id="Phobius"/>
    </source>
</evidence>
<gene>
    <name evidence="3" type="ORF">MA16_Dca028835</name>
</gene>
<evidence type="ECO:0000313" key="4">
    <source>
        <dbReference type="Proteomes" id="UP000233837"/>
    </source>
</evidence>
<feature type="region of interest" description="Disordered" evidence="1">
    <location>
        <begin position="1"/>
        <end position="36"/>
    </location>
</feature>
<protein>
    <submittedName>
        <fullName evidence="3">Uncharacterized protein</fullName>
    </submittedName>
</protein>
<name>A0A2I0VH59_9ASPA</name>
<accession>A0A2I0VH59</accession>
<feature type="transmembrane region" description="Helical" evidence="2">
    <location>
        <begin position="42"/>
        <end position="63"/>
    </location>
</feature>
<keyword evidence="2" id="KW-1133">Transmembrane helix</keyword>
<evidence type="ECO:0000313" key="3">
    <source>
        <dbReference type="EMBL" id="PKU62741.1"/>
    </source>
</evidence>
<keyword evidence="4" id="KW-1185">Reference proteome</keyword>
<organism evidence="3 4">
    <name type="scientific">Dendrobium catenatum</name>
    <dbReference type="NCBI Taxonomy" id="906689"/>
    <lineage>
        <taxon>Eukaryota</taxon>
        <taxon>Viridiplantae</taxon>
        <taxon>Streptophyta</taxon>
        <taxon>Embryophyta</taxon>
        <taxon>Tracheophyta</taxon>
        <taxon>Spermatophyta</taxon>
        <taxon>Magnoliopsida</taxon>
        <taxon>Liliopsida</taxon>
        <taxon>Asparagales</taxon>
        <taxon>Orchidaceae</taxon>
        <taxon>Epidendroideae</taxon>
        <taxon>Malaxideae</taxon>
        <taxon>Dendrobiinae</taxon>
        <taxon>Dendrobium</taxon>
    </lineage>
</organism>
<keyword evidence="2" id="KW-0472">Membrane</keyword>
<sequence>MRKLFPRRPAQADWGCDAASDGGMADTPWQPERRGRPRKGTLWHTHWFLFGLAMAAMMFVWLFSAQLNLMNALEGSIGRGVAVRSAPKRLRQFGAAVRFRPIDLLRKMEEGRHRIDRLRSTERLGIRPPRLALVRKQFP</sequence>
<proteinExistence type="predicted"/>
<reference evidence="3 4" key="1">
    <citation type="journal article" date="2016" name="Sci. Rep.">
        <title>The Dendrobium catenatum Lindl. genome sequence provides insights into polysaccharide synthase, floral development and adaptive evolution.</title>
        <authorList>
            <person name="Zhang G.Q."/>
            <person name="Xu Q."/>
            <person name="Bian C."/>
            <person name="Tsai W.C."/>
            <person name="Yeh C.M."/>
            <person name="Liu K.W."/>
            <person name="Yoshida K."/>
            <person name="Zhang L.S."/>
            <person name="Chang S.B."/>
            <person name="Chen F."/>
            <person name="Shi Y."/>
            <person name="Su Y.Y."/>
            <person name="Zhang Y.Q."/>
            <person name="Chen L.J."/>
            <person name="Yin Y."/>
            <person name="Lin M."/>
            <person name="Huang H."/>
            <person name="Deng H."/>
            <person name="Wang Z.W."/>
            <person name="Zhu S.L."/>
            <person name="Zhao X."/>
            <person name="Deng C."/>
            <person name="Niu S.C."/>
            <person name="Huang J."/>
            <person name="Wang M."/>
            <person name="Liu G.H."/>
            <person name="Yang H.J."/>
            <person name="Xiao X.J."/>
            <person name="Hsiao Y.Y."/>
            <person name="Wu W.L."/>
            <person name="Chen Y.Y."/>
            <person name="Mitsuda N."/>
            <person name="Ohme-Takagi M."/>
            <person name="Luo Y.B."/>
            <person name="Van de Peer Y."/>
            <person name="Liu Z.J."/>
        </authorList>
    </citation>
    <scope>NUCLEOTIDE SEQUENCE [LARGE SCALE GENOMIC DNA]</scope>
    <source>
        <tissue evidence="3">The whole plant</tissue>
    </source>
</reference>
<keyword evidence="2" id="KW-0812">Transmembrane</keyword>
<dbReference type="Proteomes" id="UP000233837">
    <property type="component" value="Unassembled WGS sequence"/>
</dbReference>